<name>A0A7W4Z4X8_9GAMM</name>
<dbReference type="EMBL" id="JACHWY010000001">
    <property type="protein sequence ID" value="MBB3046939.1"/>
    <property type="molecule type" value="Genomic_DNA"/>
</dbReference>
<keyword evidence="2" id="KW-1185">Reference proteome</keyword>
<dbReference type="RefSeq" id="WP_183409592.1">
    <property type="nucleotide sequence ID" value="NZ_JACHWY010000001.1"/>
</dbReference>
<protein>
    <recommendedName>
        <fullName evidence="3">DUF1214 domain-containing protein</fullName>
    </recommendedName>
</protein>
<gene>
    <name evidence="1" type="ORF">FHR99_001175</name>
</gene>
<evidence type="ECO:0000313" key="2">
    <source>
        <dbReference type="Proteomes" id="UP000537130"/>
    </source>
</evidence>
<reference evidence="1 2" key="1">
    <citation type="submission" date="2020-08" db="EMBL/GenBank/DDBJ databases">
        <title>Genomic Encyclopedia of Type Strains, Phase III (KMG-III): the genomes of soil and plant-associated and newly described type strains.</title>
        <authorList>
            <person name="Whitman W."/>
        </authorList>
    </citation>
    <scope>NUCLEOTIDE SEQUENCE [LARGE SCALE GENOMIC DNA]</scope>
    <source>
        <strain evidence="1 2">CECT 8654</strain>
    </source>
</reference>
<evidence type="ECO:0008006" key="3">
    <source>
        <dbReference type="Google" id="ProtNLM"/>
    </source>
</evidence>
<sequence length="458" mass="52016">MTDDNKEMKQQLRAAFDDMIQFFQEARDAIDTPELYPAPPTERNLAEGYRYMLGFMLSGIERSLADPLYPRFRRAIQPTNRATIDNADAVYLMAEIDGNYSYRVRGKAKDTRHWRGEQPADGVTAPQYIIFELSSGYAGDSGKLSEMKPGSRINTGTLDSSQIAVDANGEFEILIAPTKPVGYEGNFIPSKRVSHNTEYVGRFLTCRELFHDWEYQDVMDLEILRLDCEQDIKPPITANEAAQLMRNVGEIARNQVHFWNAFNAITLETYGKIPGGISDKMGMDRPFMPVNDMNPPNALGIATGGGQSSNIYAGGTYLLDDNEALIIETHTPVEPAFMGFHLANLWGESLDFESYPSNINAHFLDRDKDGGYRWVVCHKDPGIANWVSTTGLPHGYTSMRWTYPSPPPKEQWPTLKVEKVAFDEIRSKLPEARIVSEAERAEQRLIRHRHVQRRYRQY</sequence>
<accession>A0A7W4Z4X8</accession>
<comment type="caution">
    <text evidence="1">The sequence shown here is derived from an EMBL/GenBank/DDBJ whole genome shotgun (WGS) entry which is preliminary data.</text>
</comment>
<organism evidence="1 2">
    <name type="scientific">Litorivivens lipolytica</name>
    <dbReference type="NCBI Taxonomy" id="1524264"/>
    <lineage>
        <taxon>Bacteria</taxon>
        <taxon>Pseudomonadati</taxon>
        <taxon>Pseudomonadota</taxon>
        <taxon>Gammaproteobacteria</taxon>
        <taxon>Litorivivens</taxon>
    </lineage>
</organism>
<dbReference type="Proteomes" id="UP000537130">
    <property type="component" value="Unassembled WGS sequence"/>
</dbReference>
<evidence type="ECO:0000313" key="1">
    <source>
        <dbReference type="EMBL" id="MBB3046939.1"/>
    </source>
</evidence>
<dbReference type="AlphaFoldDB" id="A0A7W4Z4X8"/>
<proteinExistence type="predicted"/>